<dbReference type="SUPFAM" id="SSF53850">
    <property type="entry name" value="Periplasmic binding protein-like II"/>
    <property type="match status" value="1"/>
</dbReference>
<evidence type="ECO:0000256" key="1">
    <source>
        <dbReference type="ARBA" id="ARBA00010742"/>
    </source>
</evidence>
<evidence type="ECO:0000259" key="2">
    <source>
        <dbReference type="SMART" id="SM00062"/>
    </source>
</evidence>
<comment type="similarity">
    <text evidence="1">Belongs to the bacterial solute-binding protein SsuA/TauA family.</text>
</comment>
<dbReference type="RefSeq" id="WP_273924704.1">
    <property type="nucleotide sequence ID" value="NZ_JAQSIO010000001.1"/>
</dbReference>
<dbReference type="PANTHER" id="PTHR30024">
    <property type="entry name" value="ALIPHATIC SULFONATES-BINDING PROTEIN-RELATED"/>
    <property type="match status" value="1"/>
</dbReference>
<dbReference type="PROSITE" id="PS51318">
    <property type="entry name" value="TAT"/>
    <property type="match status" value="1"/>
</dbReference>
<dbReference type="Pfam" id="PF09084">
    <property type="entry name" value="NMT1"/>
    <property type="match status" value="1"/>
</dbReference>
<evidence type="ECO:0000313" key="3">
    <source>
        <dbReference type="EMBL" id="MDD0813173.1"/>
    </source>
</evidence>
<dbReference type="CDD" id="cd13555">
    <property type="entry name" value="PBP2_sulfate_ester_like"/>
    <property type="match status" value="1"/>
</dbReference>
<protein>
    <submittedName>
        <fullName evidence="3">ABC transporter substrate-binding protein</fullName>
    </submittedName>
</protein>
<name>A0ABT5M9B5_9BURK</name>
<reference evidence="3 4" key="1">
    <citation type="submission" date="2023-02" db="EMBL/GenBank/DDBJ databases">
        <title>Bacterial whole genome sequence for Curvibacter sp. HBC28.</title>
        <authorList>
            <person name="Le V."/>
            <person name="Ko S.-R."/>
            <person name="Ahn C.-Y."/>
            <person name="Oh H.-M."/>
        </authorList>
    </citation>
    <scope>NUCLEOTIDE SEQUENCE [LARGE SCALE GENOMIC DNA]</scope>
    <source>
        <strain evidence="3 4">HBC28</strain>
    </source>
</reference>
<dbReference type="InterPro" id="IPR001638">
    <property type="entry name" value="Solute-binding_3/MltF_N"/>
</dbReference>
<organism evidence="3 4">
    <name type="scientific">Curvibacter microcysteis</name>
    <dbReference type="NCBI Taxonomy" id="3026419"/>
    <lineage>
        <taxon>Bacteria</taxon>
        <taxon>Pseudomonadati</taxon>
        <taxon>Pseudomonadota</taxon>
        <taxon>Betaproteobacteria</taxon>
        <taxon>Burkholderiales</taxon>
        <taxon>Comamonadaceae</taxon>
        <taxon>Curvibacter</taxon>
    </lineage>
</organism>
<dbReference type="InterPro" id="IPR015168">
    <property type="entry name" value="SsuA/THI5"/>
</dbReference>
<evidence type="ECO:0000313" key="4">
    <source>
        <dbReference type="Proteomes" id="UP001528672"/>
    </source>
</evidence>
<sequence>MGIARRELLSWGAATAALAATGARAQGTPSVIRIGVAQPAIGNPPGFYGSSVSIAHAKGWIEEEFKKDGLRVEWFFFKGAGPAVNEAITNRQLDFAFQGDLPAIVARAAGLKTRLILATGVRSNIYLAVPPDSPIQSVKDLRGKRVAIFKGTNAQLPINRLLEANGLTEKDLRAVNLDTATAKAALATKDIDAVFGGLDLIQLRLNNTARIVYTSKGDSPIFTRQGHVLVTDEFAQAHPEITTRVVRAIVRTARWASDDVNRDEVFRLWARTGFPFEVWKEDYDGEPLRVRFNPQFDPLLTARYRDAVEQAYKFKLTRSRFNVDQWIDRRFLNAALKDLKLETYWPEYQADGRINGAS</sequence>
<dbReference type="InterPro" id="IPR006311">
    <property type="entry name" value="TAT_signal"/>
</dbReference>
<keyword evidence="4" id="KW-1185">Reference proteome</keyword>
<dbReference type="SMART" id="SM00062">
    <property type="entry name" value="PBPb"/>
    <property type="match status" value="1"/>
</dbReference>
<dbReference type="PANTHER" id="PTHR30024:SF21">
    <property type="entry name" value="ABC TRANSPORTER SUBSTRATE-BINDING PROTEIN"/>
    <property type="match status" value="1"/>
</dbReference>
<feature type="domain" description="Solute-binding protein family 3/N-terminal" evidence="2">
    <location>
        <begin position="31"/>
        <end position="259"/>
    </location>
</feature>
<comment type="caution">
    <text evidence="3">The sequence shown here is derived from an EMBL/GenBank/DDBJ whole genome shotgun (WGS) entry which is preliminary data.</text>
</comment>
<dbReference type="EMBL" id="JAQSIO010000001">
    <property type="protein sequence ID" value="MDD0813173.1"/>
    <property type="molecule type" value="Genomic_DNA"/>
</dbReference>
<accession>A0ABT5M9B5</accession>
<proteinExistence type="inferred from homology"/>
<dbReference type="Proteomes" id="UP001528672">
    <property type="component" value="Unassembled WGS sequence"/>
</dbReference>
<dbReference type="Gene3D" id="3.40.190.10">
    <property type="entry name" value="Periplasmic binding protein-like II"/>
    <property type="match status" value="2"/>
</dbReference>
<gene>
    <name evidence="3" type="ORF">PSQ39_00875</name>
</gene>